<dbReference type="EMBL" id="GGFK01011440">
    <property type="protein sequence ID" value="MBW44761.1"/>
    <property type="molecule type" value="Transcribed_RNA"/>
</dbReference>
<dbReference type="Pfam" id="PF01130">
    <property type="entry name" value="CD36"/>
    <property type="match status" value="2"/>
</dbReference>
<keyword evidence="5 10" id="KW-0812">Transmembrane</keyword>
<organism evidence="11">
    <name type="scientific">Anopheles triannulatus</name>
    <dbReference type="NCBI Taxonomy" id="58253"/>
    <lineage>
        <taxon>Eukaryota</taxon>
        <taxon>Metazoa</taxon>
        <taxon>Ecdysozoa</taxon>
        <taxon>Arthropoda</taxon>
        <taxon>Hexapoda</taxon>
        <taxon>Insecta</taxon>
        <taxon>Pterygota</taxon>
        <taxon>Neoptera</taxon>
        <taxon>Endopterygota</taxon>
        <taxon>Diptera</taxon>
        <taxon>Nematocera</taxon>
        <taxon>Culicoidea</taxon>
        <taxon>Culicidae</taxon>
        <taxon>Anophelinae</taxon>
        <taxon>Anopheles</taxon>
    </lineage>
</organism>
<feature type="transmembrane region" description="Helical" evidence="10">
    <location>
        <begin position="7"/>
        <end position="29"/>
    </location>
</feature>
<evidence type="ECO:0000256" key="7">
    <source>
        <dbReference type="ARBA" id="ARBA00023136"/>
    </source>
</evidence>
<feature type="region of interest" description="Disordered" evidence="9">
    <location>
        <begin position="470"/>
        <end position="491"/>
    </location>
</feature>
<dbReference type="PANTHER" id="PTHR11923:SF114">
    <property type="entry name" value="FI02050P-RELATED"/>
    <property type="match status" value="1"/>
</dbReference>
<dbReference type="GO" id="GO:0005737">
    <property type="term" value="C:cytoplasm"/>
    <property type="evidence" value="ECO:0007669"/>
    <property type="project" value="TreeGrafter"/>
</dbReference>
<proteinExistence type="inferred from homology"/>
<evidence type="ECO:0000313" key="11">
    <source>
        <dbReference type="EMBL" id="MBW44761.1"/>
    </source>
</evidence>
<dbReference type="PANTHER" id="PTHR11923">
    <property type="entry name" value="SCAVENGER RECEPTOR CLASS B TYPE-1 SR-B1"/>
    <property type="match status" value="1"/>
</dbReference>
<dbReference type="GO" id="GO:0005886">
    <property type="term" value="C:plasma membrane"/>
    <property type="evidence" value="ECO:0007669"/>
    <property type="project" value="UniProtKB-SubCell"/>
</dbReference>
<dbReference type="InterPro" id="IPR002159">
    <property type="entry name" value="CD36_fam"/>
</dbReference>
<evidence type="ECO:0000256" key="1">
    <source>
        <dbReference type="ARBA" id="ARBA00003156"/>
    </source>
</evidence>
<comment type="function">
    <text evidence="1">Plays an olfactory role that is not restricted to pheromone sensitivity.</text>
</comment>
<comment type="similarity">
    <text evidence="3">Belongs to the CD36 family.</text>
</comment>
<evidence type="ECO:0000256" key="10">
    <source>
        <dbReference type="SAM" id="Phobius"/>
    </source>
</evidence>
<dbReference type="GO" id="GO:0005044">
    <property type="term" value="F:scavenger receptor activity"/>
    <property type="evidence" value="ECO:0007669"/>
    <property type="project" value="TreeGrafter"/>
</dbReference>
<evidence type="ECO:0000256" key="6">
    <source>
        <dbReference type="ARBA" id="ARBA00022989"/>
    </source>
</evidence>
<evidence type="ECO:0000256" key="5">
    <source>
        <dbReference type="ARBA" id="ARBA00022692"/>
    </source>
</evidence>
<keyword evidence="6 10" id="KW-1133">Transmembrane helix</keyword>
<keyword evidence="7 10" id="KW-0472">Membrane</keyword>
<protein>
    <submittedName>
        <fullName evidence="11">Putative plasma membrane glycoprotein cd36</fullName>
    </submittedName>
</protein>
<evidence type="ECO:0000256" key="4">
    <source>
        <dbReference type="ARBA" id="ARBA00022475"/>
    </source>
</evidence>
<name>A0A2M4AVG8_9DIPT</name>
<keyword evidence="8" id="KW-0325">Glycoprotein</keyword>
<evidence type="ECO:0000256" key="9">
    <source>
        <dbReference type="SAM" id="MobiDB-lite"/>
    </source>
</evidence>
<sequence length="506" mass="55396">MLRCCCRWYLVVGFGLAVAATGLIFLLGWRDIFNTLVMEEKSLAPGSPFYKEWRRPVVRPVWRIQLYNWTNAAQFLGDAAHTEPHFQPVGPFVYQEHTEPVDVKVHAATGTIAYRRRTIFRSTADTIETANRGTENVSTVNLALLAVASVARTLSHATQRELSFLLHSLDQTLTVSRPVRELLFTGYREPLGAQVRTLVCGGEVAPGWCPSIATTDRIALFRTFNLTRRPADQQYQLNTGLHDPRAYGLVSGSGPIRNVDCESDAGDSDGRFSGYSGELFPARSLDRRQPELVLVLPDLCARVRLRYDGESEVAGIVGARYRADDGSASTAADACGEPNHRTDDTTVGGMLNTYRCAGLPLYSAPPYNGTFLVVEPVTGIVLESSIAMRYEAVLEPSSRLALLQDVPTVRVPVVEFHRGYRLHSLQAARLRHLLRLLDAGHRAALAGIGLGLLIAASAVAYALVSHHRRQRHRHGGGPAVHKPPPASSEYRVVGTHLGAGADTASY</sequence>
<evidence type="ECO:0000256" key="8">
    <source>
        <dbReference type="ARBA" id="ARBA00023180"/>
    </source>
</evidence>
<evidence type="ECO:0000256" key="2">
    <source>
        <dbReference type="ARBA" id="ARBA00004236"/>
    </source>
</evidence>
<dbReference type="AlphaFoldDB" id="A0A2M4AVG8"/>
<keyword evidence="4" id="KW-1003">Cell membrane</keyword>
<comment type="subcellular location">
    <subcellularLocation>
        <location evidence="2">Cell membrane</location>
    </subcellularLocation>
</comment>
<evidence type="ECO:0000256" key="3">
    <source>
        <dbReference type="ARBA" id="ARBA00010532"/>
    </source>
</evidence>
<accession>A0A2M4AVG8</accession>
<feature type="transmembrane region" description="Helical" evidence="10">
    <location>
        <begin position="443"/>
        <end position="464"/>
    </location>
</feature>
<reference evidence="11" key="1">
    <citation type="submission" date="2018-01" db="EMBL/GenBank/DDBJ databases">
        <title>An insight into the sialome of Amazonian anophelines.</title>
        <authorList>
            <person name="Ribeiro J.M."/>
            <person name="Scarpassa V."/>
            <person name="Calvo E."/>
        </authorList>
    </citation>
    <scope>NUCLEOTIDE SEQUENCE</scope>
    <source>
        <tissue evidence="11">Salivary glands</tissue>
    </source>
</reference>